<dbReference type="Proteomes" id="UP000238916">
    <property type="component" value="Unassembled WGS sequence"/>
</dbReference>
<proteinExistence type="predicted"/>
<organism evidence="1 2">
    <name type="scientific">Candidatus Desulfosporosinus infrequens</name>
    <dbReference type="NCBI Taxonomy" id="2043169"/>
    <lineage>
        <taxon>Bacteria</taxon>
        <taxon>Bacillati</taxon>
        <taxon>Bacillota</taxon>
        <taxon>Clostridia</taxon>
        <taxon>Eubacteriales</taxon>
        <taxon>Desulfitobacteriaceae</taxon>
        <taxon>Desulfosporosinus</taxon>
    </lineage>
</organism>
<dbReference type="EMBL" id="OMOF01000445">
    <property type="protein sequence ID" value="SPF51128.1"/>
    <property type="molecule type" value="Genomic_DNA"/>
</dbReference>
<gene>
    <name evidence="1" type="ORF">SBF1_50012</name>
</gene>
<dbReference type="InterPro" id="IPR038666">
    <property type="entry name" value="SSP1_head-tail_sf"/>
</dbReference>
<evidence type="ECO:0000313" key="2">
    <source>
        <dbReference type="Proteomes" id="UP000238916"/>
    </source>
</evidence>
<evidence type="ECO:0000313" key="1">
    <source>
        <dbReference type="EMBL" id="SPF51128.1"/>
    </source>
</evidence>
<reference evidence="2" key="1">
    <citation type="submission" date="2018-02" db="EMBL/GenBank/DDBJ databases">
        <authorList>
            <person name="Hausmann B."/>
        </authorList>
    </citation>
    <scope>NUCLEOTIDE SEQUENCE [LARGE SCALE GENOMIC DNA]</scope>
    <source>
        <strain evidence="2">Peat soil MAG SbF1</strain>
    </source>
</reference>
<dbReference type="OrthoDB" id="9808209at2"/>
<evidence type="ECO:0008006" key="3">
    <source>
        <dbReference type="Google" id="ProtNLM"/>
    </source>
</evidence>
<sequence length="105" mass="11980">MRYDRIHSITLQNRASGQDLVGSEVNAFVDVITFGFVAYVPNTGRMYQGASSMHTETECEFQLYYSPIPQSNMYVLFNGVRYLIQTVLNVGGLNREMRILCKLET</sequence>
<dbReference type="InterPro" id="IPR008767">
    <property type="entry name" value="Phage_SPP1_head-tail_adaptor"/>
</dbReference>
<protein>
    <recommendedName>
        <fullName evidence="3">Phage head-tail adaptor</fullName>
    </recommendedName>
</protein>
<accession>A0A2U3LGV9</accession>
<dbReference type="Gene3D" id="2.40.10.270">
    <property type="entry name" value="Bacteriophage SPP1 head-tail adaptor protein"/>
    <property type="match status" value="1"/>
</dbReference>
<dbReference type="NCBIfam" id="TIGR01563">
    <property type="entry name" value="gp16_SPP1"/>
    <property type="match status" value="1"/>
</dbReference>
<dbReference type="AlphaFoldDB" id="A0A2U3LGV9"/>
<dbReference type="Pfam" id="PF05521">
    <property type="entry name" value="Phage_HCP"/>
    <property type="match status" value="1"/>
</dbReference>
<name>A0A2U3LGV9_9FIRM</name>